<reference evidence="1" key="1">
    <citation type="submission" date="2024-05" db="EMBL/GenBank/DDBJ databases">
        <title>Herbiconiux sp. A18JL235.</title>
        <authorList>
            <person name="Zhang G."/>
        </authorList>
    </citation>
    <scope>NUCLEOTIDE SEQUENCE</scope>
    <source>
        <strain evidence="1">A18JL235</strain>
    </source>
</reference>
<dbReference type="AlphaFoldDB" id="A0AB39BCK0"/>
<sequence length="59" mass="6357">MNHDDHDDALLPRLRVIEEQPLGARAEAYAQVHDELTRRLEGGDSVAAATVPGDQGAHA</sequence>
<dbReference type="RefSeq" id="WP_368496634.1">
    <property type="nucleotide sequence ID" value="NZ_CP162511.1"/>
</dbReference>
<evidence type="ECO:0000313" key="1">
    <source>
        <dbReference type="EMBL" id="XDI04225.1"/>
    </source>
</evidence>
<organism evidence="1">
    <name type="scientific">Herbiconiux sp. A18JL235</name>
    <dbReference type="NCBI Taxonomy" id="3152363"/>
    <lineage>
        <taxon>Bacteria</taxon>
        <taxon>Bacillati</taxon>
        <taxon>Actinomycetota</taxon>
        <taxon>Actinomycetes</taxon>
        <taxon>Micrococcales</taxon>
        <taxon>Microbacteriaceae</taxon>
        <taxon>Herbiconiux</taxon>
    </lineage>
</organism>
<accession>A0AB39BCK0</accession>
<dbReference type="EMBL" id="CP162511">
    <property type="protein sequence ID" value="XDI04225.1"/>
    <property type="molecule type" value="Genomic_DNA"/>
</dbReference>
<proteinExistence type="predicted"/>
<name>A0AB39BCK0_9MICO</name>
<gene>
    <name evidence="1" type="ORF">ABFY20_12820</name>
</gene>
<protein>
    <submittedName>
        <fullName evidence="1">Uncharacterized protein</fullName>
    </submittedName>
</protein>